<dbReference type="GO" id="GO:0003676">
    <property type="term" value="F:nucleic acid binding"/>
    <property type="evidence" value="ECO:0007669"/>
    <property type="project" value="InterPro"/>
</dbReference>
<dbReference type="InterPro" id="IPR012337">
    <property type="entry name" value="RNaseH-like_sf"/>
</dbReference>
<keyword evidence="3" id="KW-1185">Reference proteome</keyword>
<dbReference type="InterPro" id="IPR043502">
    <property type="entry name" value="DNA/RNA_pol_sf"/>
</dbReference>
<name>A0A0J7N9M9_LASNI</name>
<proteinExistence type="predicted"/>
<dbReference type="InterPro" id="IPR052560">
    <property type="entry name" value="RdDP_mobile_element"/>
</dbReference>
<accession>A0A0J7N9M9</accession>
<dbReference type="InterPro" id="IPR036397">
    <property type="entry name" value="RNaseH_sf"/>
</dbReference>
<protein>
    <submittedName>
        <fullName evidence="2">Pol-like protein</fullName>
    </submittedName>
</protein>
<gene>
    <name evidence="2" type="ORF">RF55_11000</name>
</gene>
<dbReference type="PaxDb" id="67767-A0A0J7N9M9"/>
<reference evidence="2 3" key="1">
    <citation type="submission" date="2015-04" db="EMBL/GenBank/DDBJ databases">
        <title>Lasius niger genome sequencing.</title>
        <authorList>
            <person name="Konorov E.A."/>
            <person name="Nikitin M.A."/>
            <person name="Kirill M.V."/>
            <person name="Chang P."/>
        </authorList>
    </citation>
    <scope>NUCLEOTIDE SEQUENCE [LARGE SCALE GENOMIC DNA]</scope>
    <source>
        <tissue evidence="2">Whole</tissue>
    </source>
</reference>
<organism evidence="2 3">
    <name type="scientific">Lasius niger</name>
    <name type="common">Black garden ant</name>
    <dbReference type="NCBI Taxonomy" id="67767"/>
    <lineage>
        <taxon>Eukaryota</taxon>
        <taxon>Metazoa</taxon>
        <taxon>Ecdysozoa</taxon>
        <taxon>Arthropoda</taxon>
        <taxon>Hexapoda</taxon>
        <taxon>Insecta</taxon>
        <taxon>Pterygota</taxon>
        <taxon>Neoptera</taxon>
        <taxon>Endopterygota</taxon>
        <taxon>Hymenoptera</taxon>
        <taxon>Apocrita</taxon>
        <taxon>Aculeata</taxon>
        <taxon>Formicoidea</taxon>
        <taxon>Formicidae</taxon>
        <taxon>Formicinae</taxon>
        <taxon>Lasius</taxon>
        <taxon>Lasius</taxon>
    </lineage>
</organism>
<dbReference type="OrthoDB" id="7701509at2759"/>
<dbReference type="EMBL" id="LBMM01007840">
    <property type="protein sequence ID" value="KMQ89380.1"/>
    <property type="molecule type" value="Genomic_DNA"/>
</dbReference>
<dbReference type="InterPro" id="IPR000477">
    <property type="entry name" value="RT_dom"/>
</dbReference>
<dbReference type="AlphaFoldDB" id="A0A0J7N9M9"/>
<dbReference type="STRING" id="67767.A0A0J7N9M9"/>
<dbReference type="PANTHER" id="PTHR36688:SF1">
    <property type="entry name" value="ENDONUCLEASE_EXONUCLEASE_PHOSPHATASE DOMAIN-CONTAINING PROTEIN"/>
    <property type="match status" value="1"/>
</dbReference>
<evidence type="ECO:0000259" key="1">
    <source>
        <dbReference type="PROSITE" id="PS50878"/>
    </source>
</evidence>
<dbReference type="Proteomes" id="UP000036403">
    <property type="component" value="Unassembled WGS sequence"/>
</dbReference>
<evidence type="ECO:0000313" key="3">
    <source>
        <dbReference type="Proteomes" id="UP000036403"/>
    </source>
</evidence>
<dbReference type="CDD" id="cd01650">
    <property type="entry name" value="RT_nLTR_like"/>
    <property type="match status" value="1"/>
</dbReference>
<dbReference type="Pfam" id="PF00078">
    <property type="entry name" value="RVT_1"/>
    <property type="match status" value="1"/>
</dbReference>
<dbReference type="SUPFAM" id="SSF53098">
    <property type="entry name" value="Ribonuclease H-like"/>
    <property type="match status" value="1"/>
</dbReference>
<evidence type="ECO:0000313" key="2">
    <source>
        <dbReference type="EMBL" id="KMQ89380.1"/>
    </source>
</evidence>
<dbReference type="SUPFAM" id="SSF56672">
    <property type="entry name" value="DNA/RNA polymerases"/>
    <property type="match status" value="1"/>
</dbReference>
<dbReference type="GO" id="GO:0071897">
    <property type="term" value="P:DNA biosynthetic process"/>
    <property type="evidence" value="ECO:0007669"/>
    <property type="project" value="UniProtKB-ARBA"/>
</dbReference>
<feature type="domain" description="Reverse transcriptase" evidence="1">
    <location>
        <begin position="92"/>
        <end position="366"/>
    </location>
</feature>
<dbReference type="GO" id="GO:0042575">
    <property type="term" value="C:DNA polymerase complex"/>
    <property type="evidence" value="ECO:0007669"/>
    <property type="project" value="UniProtKB-ARBA"/>
</dbReference>
<dbReference type="PROSITE" id="PS50878">
    <property type="entry name" value="RT_POL"/>
    <property type="match status" value="1"/>
</dbReference>
<sequence>MISKKNFCDAFDKIAPPGPAQAPLNTEALLDLPFYGNDVDISFMFTPFNASEYEDAITSLKLQSAPGPDLISNRIIKKFPAELHSLILKIFNLMFNKSKFSKEWNDYFVFIPKPGKKGALRLIAMSNNLHKIFEKLIHKRLEWWADNNNILPRSQFGFRRGLSCIDNIATLITDIRQANCLRKFTGVVFLDLIGAFDNVFPEVLFTLLTKYGLPLKILKFIKATMAQRNLTGYAAGIALQKRTTNRGLPQGSILSPILFNLYLSLIETSLPVTIKVLIYTDDIAIYCTHENLEHIRDQLNNALDGLQLFLNCLGLSISPSKSAYNIFSTLKPRNLRMSLRRCRFSLNILDECIPFSWSIRFLGVYLDPELNWRTHVSNLRNRIIPRINVLKAISGIRWGAHPATLLTIYEGFIRSVLDWGCQIYHPLSDTLYLKVCRLQFASLRAVSGMMRTTSTNVLLDLNGEQPLKTRWQFLLDKFICKITARLSHPLNSTLLQTCHLRHNERTHLGALVNTYLTHLHIFKQIEQFHLPGYLEFPYLIRHFKPSIDTDSGFLLRIKEDIGNDITEAFNSLLQEQNTDATYYTDCSRACVDGQYRTGFAVFSPETDFSLKKRINNHSSMFEAEALAIEEALRIIIDKRNPKSIIFSDSLSVLTNLQASALSDNSNYIISRIKKSIFSCSQLDLLVKFI</sequence>
<dbReference type="PANTHER" id="PTHR36688">
    <property type="entry name" value="ENDO/EXONUCLEASE/PHOSPHATASE DOMAIN-CONTAINING PROTEIN"/>
    <property type="match status" value="1"/>
</dbReference>
<dbReference type="Gene3D" id="3.30.420.10">
    <property type="entry name" value="Ribonuclease H-like superfamily/Ribonuclease H"/>
    <property type="match status" value="1"/>
</dbReference>
<comment type="caution">
    <text evidence="2">The sequence shown here is derived from an EMBL/GenBank/DDBJ whole genome shotgun (WGS) entry which is preliminary data.</text>
</comment>